<reference evidence="1" key="1">
    <citation type="journal article" date="2019" name="Sci. Rep.">
        <title>Draft genome of Tanacetum cinerariifolium, the natural source of mosquito coil.</title>
        <authorList>
            <person name="Yamashiro T."/>
            <person name="Shiraishi A."/>
            <person name="Satake H."/>
            <person name="Nakayama K."/>
        </authorList>
    </citation>
    <scope>NUCLEOTIDE SEQUENCE</scope>
</reference>
<dbReference type="AlphaFoldDB" id="A0A699IJX3"/>
<protein>
    <submittedName>
        <fullName evidence="1">Uncharacterized protein</fullName>
    </submittedName>
</protein>
<gene>
    <name evidence="1" type="ORF">Tci_540781</name>
</gene>
<evidence type="ECO:0000313" key="1">
    <source>
        <dbReference type="EMBL" id="GEZ68808.1"/>
    </source>
</evidence>
<proteinExistence type="predicted"/>
<dbReference type="EMBL" id="BKCJ010310241">
    <property type="protein sequence ID" value="GEZ68808.1"/>
    <property type="molecule type" value="Genomic_DNA"/>
</dbReference>
<accession>A0A699IJX3</accession>
<name>A0A699IJX3_TANCI</name>
<sequence>MDRNSLTPAMVTYFVSIKWVFIENGLTGQNGLQSFRNCSDQLSRVVVVQAGAFRIGDTAKTRFGDHDSCYESI</sequence>
<organism evidence="1">
    <name type="scientific">Tanacetum cinerariifolium</name>
    <name type="common">Dalmatian daisy</name>
    <name type="synonym">Chrysanthemum cinerariifolium</name>
    <dbReference type="NCBI Taxonomy" id="118510"/>
    <lineage>
        <taxon>Eukaryota</taxon>
        <taxon>Viridiplantae</taxon>
        <taxon>Streptophyta</taxon>
        <taxon>Embryophyta</taxon>
        <taxon>Tracheophyta</taxon>
        <taxon>Spermatophyta</taxon>
        <taxon>Magnoliopsida</taxon>
        <taxon>eudicotyledons</taxon>
        <taxon>Gunneridae</taxon>
        <taxon>Pentapetalae</taxon>
        <taxon>asterids</taxon>
        <taxon>campanulids</taxon>
        <taxon>Asterales</taxon>
        <taxon>Asteraceae</taxon>
        <taxon>Asteroideae</taxon>
        <taxon>Anthemideae</taxon>
        <taxon>Anthemidinae</taxon>
        <taxon>Tanacetum</taxon>
    </lineage>
</organism>
<comment type="caution">
    <text evidence="1">The sequence shown here is derived from an EMBL/GenBank/DDBJ whole genome shotgun (WGS) entry which is preliminary data.</text>
</comment>